<organism evidence="1 2">
    <name type="scientific">Marmota monax</name>
    <name type="common">Woodchuck</name>
    <dbReference type="NCBI Taxonomy" id="9995"/>
    <lineage>
        <taxon>Eukaryota</taxon>
        <taxon>Metazoa</taxon>
        <taxon>Chordata</taxon>
        <taxon>Craniata</taxon>
        <taxon>Vertebrata</taxon>
        <taxon>Euteleostomi</taxon>
        <taxon>Mammalia</taxon>
        <taxon>Eutheria</taxon>
        <taxon>Euarchontoglires</taxon>
        <taxon>Glires</taxon>
        <taxon>Rodentia</taxon>
        <taxon>Sciuromorpha</taxon>
        <taxon>Sciuridae</taxon>
        <taxon>Xerinae</taxon>
        <taxon>Marmotini</taxon>
        <taxon>Marmota</taxon>
    </lineage>
</organism>
<evidence type="ECO:0000313" key="2">
    <source>
        <dbReference type="Proteomes" id="UP000335636"/>
    </source>
</evidence>
<comment type="caution">
    <text evidence="1">The sequence shown here is derived from an EMBL/GenBank/DDBJ whole genome shotgun (WGS) entry which is preliminary data.</text>
</comment>
<sequence>MYTSRERNLLSVFVLCCIQSTKRSTSELSRKQALPCWIIKKNFSRSFGKDLPQTSGIDRGFPLAEHVLESELQPSWLLLRQRKPLRSWNQLLFEPTDEKKGL</sequence>
<proteinExistence type="predicted"/>
<name>A0A5E4ARQ8_MARMO</name>
<reference evidence="1" key="1">
    <citation type="submission" date="2019-04" db="EMBL/GenBank/DDBJ databases">
        <authorList>
            <person name="Alioto T."/>
            <person name="Alioto T."/>
        </authorList>
    </citation>
    <scope>NUCLEOTIDE SEQUENCE [LARGE SCALE GENOMIC DNA]</scope>
</reference>
<accession>A0A5E4ARQ8</accession>
<dbReference type="EMBL" id="CABDUW010000125">
    <property type="protein sequence ID" value="VTJ59600.1"/>
    <property type="molecule type" value="Genomic_DNA"/>
</dbReference>
<dbReference type="AlphaFoldDB" id="A0A5E4ARQ8"/>
<dbReference type="Proteomes" id="UP000335636">
    <property type="component" value="Unassembled WGS sequence"/>
</dbReference>
<protein>
    <submittedName>
        <fullName evidence="1">Uncharacterized protein</fullName>
    </submittedName>
</protein>
<evidence type="ECO:0000313" key="1">
    <source>
        <dbReference type="EMBL" id="VTJ59600.1"/>
    </source>
</evidence>
<keyword evidence="2" id="KW-1185">Reference proteome</keyword>
<gene>
    <name evidence="1" type="ORF">MONAX_5E005475</name>
</gene>